<reference evidence="2" key="1">
    <citation type="journal article" date="2022" name="Syst. Appl. Microbiol.">
        <title>Natronocalculus amylovorans gen. nov., sp. nov., and Natranaeroarchaeum aerophilus sp. nov., dominant culturable amylolytic natronoarchaea from hypersaline soda lakes in southwestern Siberia.</title>
        <authorList>
            <person name="Sorokin D.Y."/>
            <person name="Elcheninov A.G."/>
            <person name="Khizhniak T.V."/>
            <person name="Koenen M."/>
            <person name="Bale N.J."/>
            <person name="Damste J.S.S."/>
            <person name="Kublanov I.V."/>
        </authorList>
    </citation>
    <scope>NUCLEOTIDE SEQUENCE</scope>
    <source>
        <strain evidence="2">AArc-St2</strain>
    </source>
</reference>
<dbReference type="SMART" id="SM00507">
    <property type="entry name" value="HNHc"/>
    <property type="match status" value="1"/>
</dbReference>
<evidence type="ECO:0000313" key="2">
    <source>
        <dbReference type="EMBL" id="MCL9817762.1"/>
    </source>
</evidence>
<accession>A0AAE3FYL0</accession>
<keyword evidence="2" id="KW-0378">Hydrolase</keyword>
<feature type="domain" description="HNH nuclease" evidence="1">
    <location>
        <begin position="14"/>
        <end position="72"/>
    </location>
</feature>
<keyword evidence="2" id="KW-0255">Endonuclease</keyword>
<dbReference type="RefSeq" id="WP_250585094.1">
    <property type="nucleotide sequence ID" value="NZ_JAKRVX010000005.1"/>
</dbReference>
<comment type="caution">
    <text evidence="2">The sequence shown here is derived from an EMBL/GenBank/DDBJ whole genome shotgun (WGS) entry which is preliminary data.</text>
</comment>
<dbReference type="EMBL" id="JAKRVX010000005">
    <property type="protein sequence ID" value="MCL9817762.1"/>
    <property type="molecule type" value="Genomic_DNA"/>
</dbReference>
<sequence>MASGNPDRENVPSNVRKKMLRRENYKCELCGGRGIEKGGNKILEVHHQTYDPEGYDVHDEENLTVLCIQCHNWTHKQPQQEALPIDVSEEAANKMLPHDFEIISILHKKGLLSTPELKDELTADLTHPAVRERCWVMMGLSEIIPDVDEPLINQDVKTGKWGLSGQIDHPERGRIPESDQRLIQRIHDERVYRALERTGDRDLVAEVFGIAPRTVLHKEKRALAYKFPLDALESSAGRPRKEDTDTE</sequence>
<keyword evidence="2" id="KW-0540">Nuclease</keyword>
<protein>
    <submittedName>
        <fullName evidence="2">HNH endonuclease</fullName>
    </submittedName>
</protein>
<evidence type="ECO:0000259" key="1">
    <source>
        <dbReference type="SMART" id="SM00507"/>
    </source>
</evidence>
<organism evidence="2 3">
    <name type="scientific">Natronocalculus amylovorans</name>
    <dbReference type="NCBI Taxonomy" id="2917812"/>
    <lineage>
        <taxon>Archaea</taxon>
        <taxon>Methanobacteriati</taxon>
        <taxon>Methanobacteriota</taxon>
        <taxon>Stenosarchaea group</taxon>
        <taxon>Halobacteria</taxon>
        <taxon>Halobacteriales</taxon>
        <taxon>Haloferacaceae</taxon>
        <taxon>Natronocalculus</taxon>
    </lineage>
</organism>
<proteinExistence type="predicted"/>
<gene>
    <name evidence="2" type="ORF">AArcSt2_12490</name>
</gene>
<evidence type="ECO:0000313" key="3">
    <source>
        <dbReference type="Proteomes" id="UP001203207"/>
    </source>
</evidence>
<dbReference type="GO" id="GO:0004519">
    <property type="term" value="F:endonuclease activity"/>
    <property type="evidence" value="ECO:0007669"/>
    <property type="project" value="UniProtKB-KW"/>
</dbReference>
<dbReference type="AlphaFoldDB" id="A0AAE3FYL0"/>
<dbReference type="CDD" id="cd00085">
    <property type="entry name" value="HNHc"/>
    <property type="match status" value="1"/>
</dbReference>
<dbReference type="Gene3D" id="1.10.30.50">
    <property type="match status" value="1"/>
</dbReference>
<name>A0AAE3FYL0_9EURY</name>
<dbReference type="Proteomes" id="UP001203207">
    <property type="component" value="Unassembled WGS sequence"/>
</dbReference>
<dbReference type="InterPro" id="IPR003615">
    <property type="entry name" value="HNH_nuc"/>
</dbReference>
<reference evidence="2" key="2">
    <citation type="submission" date="2022-02" db="EMBL/GenBank/DDBJ databases">
        <authorList>
            <person name="Elcheninov A.G."/>
            <person name="Sorokin D.Y."/>
            <person name="Kublanov I.V."/>
        </authorList>
    </citation>
    <scope>NUCLEOTIDE SEQUENCE</scope>
    <source>
        <strain evidence="2">AArc-St2</strain>
    </source>
</reference>
<keyword evidence="3" id="KW-1185">Reference proteome</keyword>